<dbReference type="Proteomes" id="UP000265750">
    <property type="component" value="Unassembled WGS sequence"/>
</dbReference>
<dbReference type="PANTHER" id="PTHR36836:SF1">
    <property type="entry name" value="COLANIC ACID BIOSYNTHESIS PROTEIN WCAK"/>
    <property type="match status" value="1"/>
</dbReference>
<evidence type="ECO:0000313" key="2">
    <source>
        <dbReference type="EMBL" id="RIX98435.1"/>
    </source>
</evidence>
<feature type="domain" description="Polysaccharide pyruvyl transferase" evidence="1">
    <location>
        <begin position="62"/>
        <end position="359"/>
    </location>
</feature>
<dbReference type="Pfam" id="PF04230">
    <property type="entry name" value="PS_pyruv_trans"/>
    <property type="match status" value="1"/>
</dbReference>
<dbReference type="PANTHER" id="PTHR36836">
    <property type="entry name" value="COLANIC ACID BIOSYNTHESIS PROTEIN WCAK"/>
    <property type="match status" value="1"/>
</dbReference>
<dbReference type="RefSeq" id="WP_119541270.1">
    <property type="nucleotide sequence ID" value="NZ_QYRN01000010.1"/>
</dbReference>
<organism evidence="2 3">
    <name type="scientific">Aureimonas flava</name>
    <dbReference type="NCBI Taxonomy" id="2320271"/>
    <lineage>
        <taxon>Bacteria</taxon>
        <taxon>Pseudomonadati</taxon>
        <taxon>Pseudomonadota</taxon>
        <taxon>Alphaproteobacteria</taxon>
        <taxon>Hyphomicrobiales</taxon>
        <taxon>Aurantimonadaceae</taxon>
        <taxon>Aureimonas</taxon>
    </lineage>
</organism>
<comment type="caution">
    <text evidence="2">The sequence shown here is derived from an EMBL/GenBank/DDBJ whole genome shotgun (WGS) entry which is preliminary data.</text>
</comment>
<dbReference type="AlphaFoldDB" id="A0A3A1WHF5"/>
<gene>
    <name evidence="2" type="ORF">D3218_16990</name>
</gene>
<evidence type="ECO:0000259" key="1">
    <source>
        <dbReference type="Pfam" id="PF04230"/>
    </source>
</evidence>
<proteinExistence type="predicted"/>
<reference evidence="3" key="1">
    <citation type="submission" date="2018-09" db="EMBL/GenBank/DDBJ databases">
        <authorList>
            <person name="Tuo L."/>
        </authorList>
    </citation>
    <scope>NUCLEOTIDE SEQUENCE [LARGE SCALE GENOMIC DNA]</scope>
    <source>
        <strain evidence="3">M2BS4Y-1</strain>
    </source>
</reference>
<protein>
    <recommendedName>
        <fullName evidence="1">Polysaccharide pyruvyl transferase domain-containing protein</fullName>
    </recommendedName>
</protein>
<sequence length="430" mass="47003">MTIVDGNKKTFRELAREAIVGPRMFREWKGLLRTPVRRVAPGAAMKVAIVPSMPRDPFGSRGDEAMAQAVIDSLRQIGITGPIGMVTEKASLPPQIAAQGVVAEPCWTTPWRLATVFDRIKDYDAVVVIGADVMDGYYSSISSLRLWMVADLFSRVRTAGITTGFSFNASPRWPVRAFLKLRGNSPMVVNLRDPVSFKRFEKAAPGVGRLVADCAFLLRPTTGEANAAARGWIEDRRETTTVVGLNVHPMLSPERDAETIESIVRATAEAVRTLIDKRDVSVLLLPHDFRASNIGDVAMLDRVARQIDRPDRVRVQSKELSASDIKGLASQLDLVFSARMHLAIGTLGSSVPVVGINYQDKFEGLFEQFGLPKAFLIDRTRAGDAALMTRVFDEAFVARADLRAAVEARVGAVKALSRSTFDALTGTLHG</sequence>
<accession>A0A3A1WHF5</accession>
<name>A0A3A1WHF5_9HYPH</name>
<dbReference type="OrthoDB" id="1814359at2"/>
<dbReference type="InterPro" id="IPR007345">
    <property type="entry name" value="Polysacch_pyruvyl_Trfase"/>
</dbReference>
<evidence type="ECO:0000313" key="3">
    <source>
        <dbReference type="Proteomes" id="UP000265750"/>
    </source>
</evidence>
<keyword evidence="3" id="KW-1185">Reference proteome</keyword>
<dbReference type="EMBL" id="QYRN01000010">
    <property type="protein sequence ID" value="RIX98435.1"/>
    <property type="molecule type" value="Genomic_DNA"/>
</dbReference>